<name>A0A3S9SWD8_9FIRM</name>
<keyword evidence="2" id="KW-1185">Reference proteome</keyword>
<evidence type="ECO:0000313" key="1">
    <source>
        <dbReference type="EMBL" id="AZR72550.1"/>
    </source>
</evidence>
<organism evidence="1 2">
    <name type="scientific">Anoxybacter fermentans</name>
    <dbReference type="NCBI Taxonomy" id="1323375"/>
    <lineage>
        <taxon>Bacteria</taxon>
        <taxon>Bacillati</taxon>
        <taxon>Bacillota</taxon>
        <taxon>Clostridia</taxon>
        <taxon>Halanaerobiales</taxon>
        <taxon>Anoxybacter</taxon>
    </lineage>
</organism>
<accession>A0A3S9SWD8</accession>
<reference evidence="1 2" key="1">
    <citation type="submission" date="2016-07" db="EMBL/GenBank/DDBJ databases">
        <title>Genome and transcriptome analysis of iron-reducing fermentative bacteria Anoxybacter fermentans.</title>
        <authorList>
            <person name="Zeng X."/>
            <person name="Shao Z."/>
        </authorList>
    </citation>
    <scope>NUCLEOTIDE SEQUENCE [LARGE SCALE GENOMIC DNA]</scope>
    <source>
        <strain evidence="1 2">DY22613</strain>
    </source>
</reference>
<dbReference type="Proteomes" id="UP000267250">
    <property type="component" value="Chromosome"/>
</dbReference>
<evidence type="ECO:0000313" key="2">
    <source>
        <dbReference type="Proteomes" id="UP000267250"/>
    </source>
</evidence>
<sequence length="72" mass="8826">MKNIKEWKIWKVLRKQLRRMGYQGDFKKISITRWKNSASPLINMALSNRWFDEIGLVNLQRYEVGVLHHYYE</sequence>
<protein>
    <recommendedName>
        <fullName evidence="3">Group II intron maturase-specific domain-containing protein</fullName>
    </recommendedName>
</protein>
<dbReference type="RefSeq" id="WP_236777873.1">
    <property type="nucleotide sequence ID" value="NZ_CP016379.1"/>
</dbReference>
<gene>
    <name evidence="1" type="ORF">BBF96_03615</name>
</gene>
<dbReference type="KEGG" id="aft:BBF96_03615"/>
<evidence type="ECO:0008006" key="3">
    <source>
        <dbReference type="Google" id="ProtNLM"/>
    </source>
</evidence>
<dbReference type="AlphaFoldDB" id="A0A3S9SWD8"/>
<dbReference type="EMBL" id="CP016379">
    <property type="protein sequence ID" value="AZR72550.1"/>
    <property type="molecule type" value="Genomic_DNA"/>
</dbReference>
<proteinExistence type="predicted"/>